<keyword evidence="1" id="KW-0812">Transmembrane</keyword>
<feature type="domain" description="EamA" evidence="2">
    <location>
        <begin position="9"/>
        <end position="133"/>
    </location>
</feature>
<proteinExistence type="predicted"/>
<dbReference type="InterPro" id="IPR000620">
    <property type="entry name" value="EamA_dom"/>
</dbReference>
<dbReference type="Proteomes" id="UP000622317">
    <property type="component" value="Unassembled WGS sequence"/>
</dbReference>
<dbReference type="Pfam" id="PF00892">
    <property type="entry name" value="EamA"/>
    <property type="match status" value="1"/>
</dbReference>
<feature type="transmembrane region" description="Helical" evidence="1">
    <location>
        <begin position="60"/>
        <end position="84"/>
    </location>
</feature>
<feature type="transmembrane region" description="Helical" evidence="1">
    <location>
        <begin position="172"/>
        <end position="196"/>
    </location>
</feature>
<reference evidence="3" key="1">
    <citation type="submission" date="2020-09" db="EMBL/GenBank/DDBJ databases">
        <title>Pelagicoccus enzymogenes sp. nov. with an EPS production, isolated from marine sediment.</title>
        <authorList>
            <person name="Feng X."/>
        </authorList>
    </citation>
    <scope>NUCLEOTIDE SEQUENCE</scope>
    <source>
        <strain evidence="3">NFK12</strain>
    </source>
</reference>
<dbReference type="SUPFAM" id="SSF103481">
    <property type="entry name" value="Multidrug resistance efflux transporter EmrE"/>
    <property type="match status" value="1"/>
</dbReference>
<feature type="transmembrane region" description="Helical" evidence="1">
    <location>
        <begin position="117"/>
        <end position="134"/>
    </location>
</feature>
<feature type="transmembrane region" description="Helical" evidence="1">
    <location>
        <begin position="146"/>
        <end position="166"/>
    </location>
</feature>
<feature type="transmembrane region" description="Helical" evidence="1">
    <location>
        <begin position="208"/>
        <end position="228"/>
    </location>
</feature>
<protein>
    <submittedName>
        <fullName evidence="3">DMT family transporter</fullName>
    </submittedName>
</protein>
<name>A0A927F6J7_9BACT</name>
<dbReference type="GO" id="GO:0016020">
    <property type="term" value="C:membrane"/>
    <property type="evidence" value="ECO:0007669"/>
    <property type="project" value="InterPro"/>
</dbReference>
<keyword evidence="1" id="KW-1133">Transmembrane helix</keyword>
<accession>A0A927F6J7</accession>
<keyword evidence="4" id="KW-1185">Reference proteome</keyword>
<evidence type="ECO:0000313" key="3">
    <source>
        <dbReference type="EMBL" id="MBD5778100.1"/>
    </source>
</evidence>
<feature type="transmembrane region" description="Helical" evidence="1">
    <location>
        <begin position="6"/>
        <end position="25"/>
    </location>
</feature>
<organism evidence="3 4">
    <name type="scientific">Pelagicoccus enzymogenes</name>
    <dbReference type="NCBI Taxonomy" id="2773457"/>
    <lineage>
        <taxon>Bacteria</taxon>
        <taxon>Pseudomonadati</taxon>
        <taxon>Verrucomicrobiota</taxon>
        <taxon>Opitutia</taxon>
        <taxon>Puniceicoccales</taxon>
        <taxon>Pelagicoccaceae</taxon>
        <taxon>Pelagicoccus</taxon>
    </lineage>
</organism>
<feature type="transmembrane region" description="Helical" evidence="1">
    <location>
        <begin position="240"/>
        <end position="260"/>
    </location>
</feature>
<gene>
    <name evidence="3" type="ORF">IEN85_01150</name>
</gene>
<dbReference type="AlphaFoldDB" id="A0A927F6J7"/>
<feature type="transmembrane region" description="Helical" evidence="1">
    <location>
        <begin position="91"/>
        <end position="111"/>
    </location>
</feature>
<feature type="transmembrane region" description="Helical" evidence="1">
    <location>
        <begin position="37"/>
        <end position="54"/>
    </location>
</feature>
<dbReference type="RefSeq" id="WP_191615225.1">
    <property type="nucleotide sequence ID" value="NZ_JACYFG010000002.1"/>
</dbReference>
<evidence type="ECO:0000313" key="4">
    <source>
        <dbReference type="Proteomes" id="UP000622317"/>
    </source>
</evidence>
<evidence type="ECO:0000259" key="2">
    <source>
        <dbReference type="Pfam" id="PF00892"/>
    </source>
</evidence>
<dbReference type="EMBL" id="JACYFG010000002">
    <property type="protein sequence ID" value="MBD5778100.1"/>
    <property type="molecule type" value="Genomic_DNA"/>
</dbReference>
<evidence type="ECO:0000256" key="1">
    <source>
        <dbReference type="SAM" id="Phobius"/>
    </source>
</evidence>
<feature type="transmembrane region" description="Helical" evidence="1">
    <location>
        <begin position="272"/>
        <end position="290"/>
    </location>
</feature>
<sequence>MQPYQWIPLLNAVVYTLAALCLKRATTHGVGPWRTTFISNLAMFLAAFPLWFFGEPIESPSALLIPLGVGVAFFVGQLLTCLAIHRGDVSLLTPLLGTKTVFVALIVSFAMGERLEPSVWLGAFLSAIAILLMGGGSTADRGKVTLTIFLGVGSALWFAGADSLVASVGLELGFHTMVAGMFTGVMLCSFGLVPLFKSNMSSISRSTWKWMGAGAVLMAVQAGLMAFVLSTYGKATVVNILYSSRGIWSVLLVWWIGHWFSNEEQRLSRGVLLRRLVGSVLLLAAILSVVG</sequence>
<comment type="caution">
    <text evidence="3">The sequence shown here is derived from an EMBL/GenBank/DDBJ whole genome shotgun (WGS) entry which is preliminary data.</text>
</comment>
<dbReference type="InterPro" id="IPR037185">
    <property type="entry name" value="EmrE-like"/>
</dbReference>
<keyword evidence="1" id="KW-0472">Membrane</keyword>